<protein>
    <submittedName>
        <fullName evidence="2">Uncharacterized protein</fullName>
    </submittedName>
</protein>
<gene>
    <name evidence="2" type="primary">Contig14626.g15577</name>
    <name evidence="2" type="ORF">STYLEM_19723</name>
</gene>
<feature type="region of interest" description="Disordered" evidence="1">
    <location>
        <begin position="131"/>
        <end position="197"/>
    </location>
</feature>
<name>A0A078BAI6_STYLE</name>
<evidence type="ECO:0000256" key="1">
    <source>
        <dbReference type="SAM" id="MobiDB-lite"/>
    </source>
</evidence>
<feature type="compositionally biased region" description="Low complexity" evidence="1">
    <location>
        <begin position="182"/>
        <end position="197"/>
    </location>
</feature>
<evidence type="ECO:0000313" key="2">
    <source>
        <dbReference type="EMBL" id="CDW90578.1"/>
    </source>
</evidence>
<feature type="compositionally biased region" description="Polar residues" evidence="1">
    <location>
        <begin position="136"/>
        <end position="149"/>
    </location>
</feature>
<dbReference type="Proteomes" id="UP000039865">
    <property type="component" value="Unassembled WGS sequence"/>
</dbReference>
<organism evidence="2 3">
    <name type="scientific">Stylonychia lemnae</name>
    <name type="common">Ciliate</name>
    <dbReference type="NCBI Taxonomy" id="5949"/>
    <lineage>
        <taxon>Eukaryota</taxon>
        <taxon>Sar</taxon>
        <taxon>Alveolata</taxon>
        <taxon>Ciliophora</taxon>
        <taxon>Intramacronucleata</taxon>
        <taxon>Spirotrichea</taxon>
        <taxon>Stichotrichia</taxon>
        <taxon>Sporadotrichida</taxon>
        <taxon>Oxytrichidae</taxon>
        <taxon>Stylonychinae</taxon>
        <taxon>Stylonychia</taxon>
    </lineage>
</organism>
<feature type="region of interest" description="Disordered" evidence="1">
    <location>
        <begin position="578"/>
        <end position="597"/>
    </location>
</feature>
<feature type="region of interest" description="Disordered" evidence="1">
    <location>
        <begin position="1"/>
        <end position="20"/>
    </location>
</feature>
<feature type="compositionally biased region" description="Polar residues" evidence="1">
    <location>
        <begin position="448"/>
        <end position="463"/>
    </location>
</feature>
<dbReference type="AlphaFoldDB" id="A0A078BAI6"/>
<feature type="region of interest" description="Disordered" evidence="1">
    <location>
        <begin position="447"/>
        <end position="473"/>
    </location>
</feature>
<reference evidence="2 3" key="1">
    <citation type="submission" date="2014-06" db="EMBL/GenBank/DDBJ databases">
        <authorList>
            <person name="Swart Estienne"/>
        </authorList>
    </citation>
    <scope>NUCLEOTIDE SEQUENCE [LARGE SCALE GENOMIC DNA]</scope>
    <source>
        <strain evidence="2 3">130c</strain>
    </source>
</reference>
<accession>A0A078BAI6</accession>
<keyword evidence="3" id="KW-1185">Reference proteome</keyword>
<proteinExistence type="predicted"/>
<feature type="compositionally biased region" description="Polar residues" evidence="1">
    <location>
        <begin position="156"/>
        <end position="171"/>
    </location>
</feature>
<dbReference type="EMBL" id="CCKQ01018606">
    <property type="protein sequence ID" value="CDW90578.1"/>
    <property type="molecule type" value="Genomic_DNA"/>
</dbReference>
<sequence>MIFAAPLSRNNQLSQNEPKAEKLSFQVEDSYHPYSTEGRCISRKRINETYYQKADKTKNELAKYNHQDQVYHKTSYSVEILQQSMNKNILLQKSPRAQNLLIQKQTLDIPKQDQEKQNLIKLEDIGGKNFQGEYGQLSSRSDNSRQSTLPKRPETTLINLQKNKSILQQKPNLFGSVESKNNKPNQKNQSNNKNEMNQQLKIFEYDNINMEKMAQQRAKKNLSRLSSNEGRHSNMSNYKYRDFSPSKYEYEGWIPNLSLYKKLKLNYQKKQQQHFQPPEDFLKYIHQSSKSKDKQKQAFVFTGEGELNLIGQTSKKQQDMIKKLINKELQREEDQDIFSLRTLKVLVYSFSKLWSSDLMTSSQLNLRKLTDDTMPIKELYFDNKQQFENFCQKILAKSQPNNQKKTSTYLSPHRFTQSEIQIYKQSFGTERGKDDLSKRLSDVAISNVFKSRNNHQSNKTANNGDKDFSRSSKLSPQFRVSATSFSKHREELKFLSNGQTRNKSQNKLKINTVQTSVSFKSAFCNNTNKQTKSTINSPRGDQSKMCLAINQKSMRQNLSPNGLKTIENFSFSKKPIKRKNTTKQQEKGNGNIGDYFNIKPQESKNKIKFSMRNQNNKQNSAVKPQTSTDKFNPILYQRKQLMGYNKDLKPKASISSKNYFHNKSQSFQSSKDIQPALIHDSSSREIILYLDVNIGGGQMHELIIHQGDDVNEIVQQFNIKYNLNEKKSDKLLSVVQECMKKNLQKIDENEEDDLQEDGLEVDTNLELNSEFLVECHHEEQTGGDDESIIQFQASDFNYH</sequence>
<evidence type="ECO:0000313" key="3">
    <source>
        <dbReference type="Proteomes" id="UP000039865"/>
    </source>
</evidence>
<feature type="compositionally biased region" description="Polar residues" evidence="1">
    <location>
        <begin position="8"/>
        <end position="17"/>
    </location>
</feature>
<dbReference type="InParanoid" id="A0A078BAI6"/>